<feature type="region of interest" description="Disordered" evidence="2">
    <location>
        <begin position="100"/>
        <end position="120"/>
    </location>
</feature>
<proteinExistence type="predicted"/>
<reference evidence="3 4" key="1">
    <citation type="journal article" date="2019" name="Int. J. Syst. Evol. Microbiol.">
        <title>The Global Catalogue of Microorganisms (GCM) 10K type strain sequencing project: providing services to taxonomists for standard genome sequencing and annotation.</title>
        <authorList>
            <consortium name="The Broad Institute Genomics Platform"/>
            <consortium name="The Broad Institute Genome Sequencing Center for Infectious Disease"/>
            <person name="Wu L."/>
            <person name="Ma J."/>
        </authorList>
    </citation>
    <scope>NUCLEOTIDE SEQUENCE [LARGE SCALE GENOMIC DNA]</scope>
    <source>
        <strain evidence="3 4">JCM 6307</strain>
    </source>
</reference>
<dbReference type="Proteomes" id="UP001501358">
    <property type="component" value="Unassembled WGS sequence"/>
</dbReference>
<feature type="coiled-coil region" evidence="1">
    <location>
        <begin position="56"/>
        <end position="83"/>
    </location>
</feature>
<evidence type="ECO:0008006" key="5">
    <source>
        <dbReference type="Google" id="ProtNLM"/>
    </source>
</evidence>
<accession>A0ABN3MVV1</accession>
<keyword evidence="4" id="KW-1185">Reference proteome</keyword>
<name>A0ABN3MVV1_9ACTN</name>
<evidence type="ECO:0000313" key="4">
    <source>
        <dbReference type="Proteomes" id="UP001501358"/>
    </source>
</evidence>
<sequence length="120" mass="12844">MSGIWGVVGPLAGALVALLSGWWAARATKGAAAATAEAHRAAAQATAEPNQRAADLAAFREIRTGLEQRLEQVEARERSLRSLVRSFAFYVNELTAQMRGVGLEPPAPPSRIDEYNRTGV</sequence>
<dbReference type="EMBL" id="BAAATA010000049">
    <property type="protein sequence ID" value="GAA2509830.1"/>
    <property type="molecule type" value="Genomic_DNA"/>
</dbReference>
<feature type="compositionally biased region" description="Basic and acidic residues" evidence="2">
    <location>
        <begin position="111"/>
        <end position="120"/>
    </location>
</feature>
<gene>
    <name evidence="3" type="ORF">GCM10010406_52830</name>
</gene>
<comment type="caution">
    <text evidence="3">The sequence shown here is derived from an EMBL/GenBank/DDBJ whole genome shotgun (WGS) entry which is preliminary data.</text>
</comment>
<evidence type="ECO:0000313" key="3">
    <source>
        <dbReference type="EMBL" id="GAA2509830.1"/>
    </source>
</evidence>
<organism evidence="3 4">
    <name type="scientific">Streptomyces thermolineatus</name>
    <dbReference type="NCBI Taxonomy" id="44033"/>
    <lineage>
        <taxon>Bacteria</taxon>
        <taxon>Bacillati</taxon>
        <taxon>Actinomycetota</taxon>
        <taxon>Actinomycetes</taxon>
        <taxon>Kitasatosporales</taxon>
        <taxon>Streptomycetaceae</taxon>
        <taxon>Streptomyces</taxon>
    </lineage>
</organism>
<evidence type="ECO:0000256" key="2">
    <source>
        <dbReference type="SAM" id="MobiDB-lite"/>
    </source>
</evidence>
<protein>
    <recommendedName>
        <fullName evidence="5">Secreted protein</fullName>
    </recommendedName>
</protein>
<evidence type="ECO:0000256" key="1">
    <source>
        <dbReference type="SAM" id="Coils"/>
    </source>
</evidence>
<keyword evidence="1" id="KW-0175">Coiled coil</keyword>
<dbReference type="RefSeq" id="WP_344385977.1">
    <property type="nucleotide sequence ID" value="NZ_BAAATA010000049.1"/>
</dbReference>